<accession>A0A0D0L033</accession>
<gene>
    <name evidence="2" type="ORF">RU08_02885</name>
</gene>
<proteinExistence type="inferred from homology"/>
<dbReference type="EMBL" id="JXQW01000005">
    <property type="protein sequence ID" value="KIQ05696.1"/>
    <property type="molecule type" value="Genomic_DNA"/>
</dbReference>
<reference evidence="2 3" key="1">
    <citation type="submission" date="2014-12" db="EMBL/GenBank/DDBJ databases">
        <title>16Stimator: statistical estimation of ribosomal gene copy numbers from draft genome assemblies.</title>
        <authorList>
            <person name="Perisin M.A."/>
            <person name="Vetter M."/>
            <person name="Gilbert J.A."/>
            <person name="Bergelson J."/>
        </authorList>
    </citation>
    <scope>NUCLEOTIDE SEQUENCE [LARGE SCALE GENOMIC DNA]</scope>
    <source>
        <strain evidence="2 3">MEJ086</strain>
    </source>
</reference>
<evidence type="ECO:0000313" key="3">
    <source>
        <dbReference type="Proteomes" id="UP000032068"/>
    </source>
</evidence>
<protein>
    <recommendedName>
        <fullName evidence="4">CbrC family protein</fullName>
    </recommendedName>
</protein>
<organism evidence="2 3">
    <name type="scientific">Pseudomonas fulva</name>
    <dbReference type="NCBI Taxonomy" id="47880"/>
    <lineage>
        <taxon>Bacteria</taxon>
        <taxon>Pseudomonadati</taxon>
        <taxon>Pseudomonadota</taxon>
        <taxon>Gammaproteobacteria</taxon>
        <taxon>Pseudomonadales</taxon>
        <taxon>Pseudomonadaceae</taxon>
        <taxon>Pseudomonas</taxon>
    </lineage>
</organism>
<dbReference type="RefSeq" id="WP_042552295.1">
    <property type="nucleotide sequence ID" value="NZ_JXQW01000005.1"/>
</dbReference>
<evidence type="ECO:0008006" key="4">
    <source>
        <dbReference type="Google" id="ProtNLM"/>
    </source>
</evidence>
<sequence length="169" mass="19140">MLFPYFRDPDNFAYRLAEAAPCSLCSAPGLWFSAGGFYGRETIDCICDTCLASGKLKALGIETNDAMEGSQEEIDIIVYATPALPTWQDRVWPRIDGRFCVFERFASREDFIDKAEFIASFGDRYPGSDLDWLWEILPAKRLTHHRQGGDVTVYLFTSNGTKHCTWDAN</sequence>
<comment type="caution">
    <text evidence="2">The sequence shown here is derived from an EMBL/GenBank/DDBJ whole genome shotgun (WGS) entry which is preliminary data.</text>
</comment>
<dbReference type="Proteomes" id="UP000032068">
    <property type="component" value="Unassembled WGS sequence"/>
</dbReference>
<dbReference type="AlphaFoldDB" id="A0A0D0L033"/>
<name>A0A0D0L033_9PSED</name>
<evidence type="ECO:0000313" key="2">
    <source>
        <dbReference type="EMBL" id="KIQ05696.1"/>
    </source>
</evidence>
<dbReference type="OrthoDB" id="6399109at2"/>
<dbReference type="InterPro" id="IPR005363">
    <property type="entry name" value="UPF0167"/>
</dbReference>
<comment type="similarity">
    <text evidence="1">Belongs to the UPF0167 family.</text>
</comment>
<dbReference type="Pfam" id="PF03691">
    <property type="entry name" value="UPF0167"/>
    <property type="match status" value="1"/>
</dbReference>
<evidence type="ECO:0000256" key="1">
    <source>
        <dbReference type="ARBA" id="ARBA00008525"/>
    </source>
</evidence>